<sequence>MKMQICALQQTDHPFLPPKPLDFISDLIQIYRADDDVSGIGEIKVRVKESWLYLKSKGFLQDQPYWGQNRIGYADNVIVIGKNTLLFASSRSNTARTYLRKIPTIMLSRAHTGSLKNNLRIK</sequence>
<reference evidence="1" key="1">
    <citation type="submission" date="2022-01" db="EMBL/GenBank/DDBJ databases">
        <authorList>
            <person name="Jo J.-H."/>
            <person name="Im W.-T."/>
        </authorList>
    </citation>
    <scope>NUCLEOTIDE SEQUENCE</scope>
    <source>
        <strain evidence="1">NA20</strain>
    </source>
</reference>
<dbReference type="RefSeq" id="WP_237870219.1">
    <property type="nucleotide sequence ID" value="NZ_JAKLTR010000003.1"/>
</dbReference>
<comment type="caution">
    <text evidence="1">The sequence shown here is derived from an EMBL/GenBank/DDBJ whole genome shotgun (WGS) entry which is preliminary data.</text>
</comment>
<dbReference type="Proteomes" id="UP001165367">
    <property type="component" value="Unassembled WGS sequence"/>
</dbReference>
<name>A0ABS9KP58_9BACT</name>
<protein>
    <submittedName>
        <fullName evidence="1">Uncharacterized protein</fullName>
    </submittedName>
</protein>
<evidence type="ECO:0000313" key="2">
    <source>
        <dbReference type="Proteomes" id="UP001165367"/>
    </source>
</evidence>
<dbReference type="EMBL" id="JAKLTR010000003">
    <property type="protein sequence ID" value="MCG2614119.1"/>
    <property type="molecule type" value="Genomic_DNA"/>
</dbReference>
<organism evidence="1 2">
    <name type="scientific">Terrimonas ginsenosidimutans</name>
    <dbReference type="NCBI Taxonomy" id="2908004"/>
    <lineage>
        <taxon>Bacteria</taxon>
        <taxon>Pseudomonadati</taxon>
        <taxon>Bacteroidota</taxon>
        <taxon>Chitinophagia</taxon>
        <taxon>Chitinophagales</taxon>
        <taxon>Chitinophagaceae</taxon>
        <taxon>Terrimonas</taxon>
    </lineage>
</organism>
<proteinExistence type="predicted"/>
<accession>A0ABS9KP58</accession>
<keyword evidence="2" id="KW-1185">Reference proteome</keyword>
<gene>
    <name evidence="1" type="ORF">LZZ85_07490</name>
</gene>
<evidence type="ECO:0000313" key="1">
    <source>
        <dbReference type="EMBL" id="MCG2614119.1"/>
    </source>
</evidence>